<dbReference type="InterPro" id="IPR036237">
    <property type="entry name" value="Xyl_isomerase-like_sf"/>
</dbReference>
<dbReference type="Gene3D" id="3.20.20.150">
    <property type="entry name" value="Divalent-metal-dependent TIM barrel enzymes"/>
    <property type="match status" value="1"/>
</dbReference>
<evidence type="ECO:0000313" key="1">
    <source>
        <dbReference type="EMBL" id="GAG02619.1"/>
    </source>
</evidence>
<feature type="non-terminal residue" evidence="1">
    <location>
        <position position="131"/>
    </location>
</feature>
<protein>
    <recommendedName>
        <fullName evidence="2">Xylose isomerase-like TIM barrel domain-containing protein</fullName>
    </recommendedName>
</protein>
<proteinExistence type="predicted"/>
<reference evidence="1" key="1">
    <citation type="journal article" date="2014" name="Front. Microbiol.">
        <title>High frequency of phylogenetically diverse reductive dehalogenase-homologous genes in deep subseafloor sedimentary metagenomes.</title>
        <authorList>
            <person name="Kawai M."/>
            <person name="Futagami T."/>
            <person name="Toyoda A."/>
            <person name="Takaki Y."/>
            <person name="Nishi S."/>
            <person name="Hori S."/>
            <person name="Arai W."/>
            <person name="Tsubouchi T."/>
            <person name="Morono Y."/>
            <person name="Uchiyama I."/>
            <person name="Ito T."/>
            <person name="Fujiyama A."/>
            <person name="Inagaki F."/>
            <person name="Takami H."/>
        </authorList>
    </citation>
    <scope>NUCLEOTIDE SEQUENCE</scope>
    <source>
        <strain evidence="1">Expedition CK06-06</strain>
    </source>
</reference>
<accession>X0U9V9</accession>
<dbReference type="InterPro" id="IPR006311">
    <property type="entry name" value="TAT_signal"/>
</dbReference>
<sequence length="131" mass="13965">MSTPNQATRRAFLGRALRLGGSGLIGPHLARSALASAESWKDGPWQIGCYTRPWHKYDYRVALDAIAEAGFKYAGLMTAKSKTGLVISAATPPDEARRIGLEANKRGLKIPSVYGGDFPVHVSLEAGIAGL</sequence>
<name>X0U9V9_9ZZZZ</name>
<gene>
    <name evidence="1" type="ORF">S01H1_32371</name>
</gene>
<dbReference type="EMBL" id="BARS01020034">
    <property type="protein sequence ID" value="GAG02619.1"/>
    <property type="molecule type" value="Genomic_DNA"/>
</dbReference>
<evidence type="ECO:0008006" key="2">
    <source>
        <dbReference type="Google" id="ProtNLM"/>
    </source>
</evidence>
<dbReference type="PROSITE" id="PS51318">
    <property type="entry name" value="TAT"/>
    <property type="match status" value="1"/>
</dbReference>
<organism evidence="1">
    <name type="scientific">marine sediment metagenome</name>
    <dbReference type="NCBI Taxonomy" id="412755"/>
    <lineage>
        <taxon>unclassified sequences</taxon>
        <taxon>metagenomes</taxon>
        <taxon>ecological metagenomes</taxon>
    </lineage>
</organism>
<dbReference type="AlphaFoldDB" id="X0U9V9"/>
<dbReference type="SUPFAM" id="SSF51658">
    <property type="entry name" value="Xylose isomerase-like"/>
    <property type="match status" value="1"/>
</dbReference>
<comment type="caution">
    <text evidence="1">The sequence shown here is derived from an EMBL/GenBank/DDBJ whole genome shotgun (WGS) entry which is preliminary data.</text>
</comment>